<evidence type="ECO:0000256" key="1">
    <source>
        <dbReference type="SAM" id="Phobius"/>
    </source>
</evidence>
<dbReference type="CDD" id="cd07302">
    <property type="entry name" value="CHD"/>
    <property type="match status" value="1"/>
</dbReference>
<dbReference type="Gene3D" id="3.30.70.1230">
    <property type="entry name" value="Nucleotide cyclase"/>
    <property type="match status" value="1"/>
</dbReference>
<dbReference type="InterPro" id="IPR050697">
    <property type="entry name" value="Adenylyl/Guanylyl_Cyclase_3/4"/>
</dbReference>
<sequence length="616" mass="69382">MTETKSERKVTVILATDVVSYSSMMEENEDQTLKNLKVCRNIIEGLIDEHHGRIFNTAGDSVLAEFQSAVEAVICASEFQKTIKERNNSVDEEERMLFRAGINMGDVVIEGDNLYGDGVNVATRLEALAQPGGICLSRNVHEIVNKKTDFHFNDLGEQKVKDTILHAVDVVLDGSQTRQLRTQPASKLRLILPIALVLVLGLFGFYFFTNVSEEKHSTETASTDSSRPSVLVAPINASGLSTDQESFAVGITESMISTLSQYRGIRVLSSSTSFHVGKTEMLDVEIRDQYGVDFLIRGSIQVMGTSARLNLDITDLKLEEITVSKKRDFNLQDIFKVQDDLSNEVLNELQISMGVGKQANKWMANWNSIEDFTKSLNLRHEWRKFSIEGHINSQRIFDELKALYPEESYLYLLESWVIYQRLLMQLSTDKEKDIERLRFLTNNAVDLNPAPGSYAARALMGLTHLNRGCDLSLKDMVMAEEYGSTVDALTVGARVYEKCGDLKKAIDSNRSALKLVPNDTGWFITGALVIKLYQSGRIEEIYELIGNNIEAKDMDQNILAIFAFLEHQKGNKQLAEEYLSRAKKNGFSRVRFERLILNKEIRETTIKGLLEIGNLE</sequence>
<dbReference type="GO" id="GO:0035556">
    <property type="term" value="P:intracellular signal transduction"/>
    <property type="evidence" value="ECO:0007669"/>
    <property type="project" value="InterPro"/>
</dbReference>
<dbReference type="SUPFAM" id="SSF55073">
    <property type="entry name" value="Nucleotide cyclase"/>
    <property type="match status" value="1"/>
</dbReference>
<dbReference type="Pfam" id="PF00211">
    <property type="entry name" value="Guanylate_cyc"/>
    <property type="match status" value="1"/>
</dbReference>
<accession>A0A381XE37</accession>
<dbReference type="InterPro" id="IPR019734">
    <property type="entry name" value="TPR_rpt"/>
</dbReference>
<dbReference type="InterPro" id="IPR001054">
    <property type="entry name" value="A/G_cyclase"/>
</dbReference>
<dbReference type="SMART" id="SM00044">
    <property type="entry name" value="CYCc"/>
    <property type="match status" value="1"/>
</dbReference>
<feature type="transmembrane region" description="Helical" evidence="1">
    <location>
        <begin position="188"/>
        <end position="208"/>
    </location>
</feature>
<proteinExistence type="predicted"/>
<dbReference type="SUPFAM" id="SSF81901">
    <property type="entry name" value="HCP-like"/>
    <property type="match status" value="1"/>
</dbReference>
<dbReference type="PANTHER" id="PTHR43081">
    <property type="entry name" value="ADENYLATE CYCLASE, TERMINAL-DIFFERENTIATION SPECIFIC-RELATED"/>
    <property type="match status" value="1"/>
</dbReference>
<dbReference type="PANTHER" id="PTHR43081:SF19">
    <property type="entry name" value="PH-SENSITIVE ADENYLATE CYCLASE RV1264"/>
    <property type="match status" value="1"/>
</dbReference>
<name>A0A381XE37_9ZZZZ</name>
<dbReference type="EMBL" id="UINC01014848">
    <property type="protein sequence ID" value="SVA63014.1"/>
    <property type="molecule type" value="Genomic_DNA"/>
</dbReference>
<keyword evidence="1" id="KW-0812">Transmembrane</keyword>
<evidence type="ECO:0000259" key="2">
    <source>
        <dbReference type="PROSITE" id="PS50125"/>
    </source>
</evidence>
<keyword evidence="1" id="KW-0472">Membrane</keyword>
<keyword evidence="1" id="KW-1133">Transmembrane helix</keyword>
<protein>
    <recommendedName>
        <fullName evidence="2">Guanylate cyclase domain-containing protein</fullName>
    </recommendedName>
</protein>
<dbReference type="InterPro" id="IPR029787">
    <property type="entry name" value="Nucleotide_cyclase"/>
</dbReference>
<dbReference type="GO" id="GO:0006171">
    <property type="term" value="P:cAMP biosynthetic process"/>
    <property type="evidence" value="ECO:0007669"/>
    <property type="project" value="TreeGrafter"/>
</dbReference>
<evidence type="ECO:0000313" key="3">
    <source>
        <dbReference type="EMBL" id="SVA63014.1"/>
    </source>
</evidence>
<dbReference type="Gene3D" id="1.25.40.10">
    <property type="entry name" value="Tetratricopeptide repeat domain"/>
    <property type="match status" value="1"/>
</dbReference>
<feature type="domain" description="Guanylate cyclase" evidence="2">
    <location>
        <begin position="12"/>
        <end position="126"/>
    </location>
</feature>
<dbReference type="PROSITE" id="PS50005">
    <property type="entry name" value="TPR"/>
    <property type="match status" value="1"/>
</dbReference>
<gene>
    <name evidence="3" type="ORF">METZ01_LOCUS115868</name>
</gene>
<dbReference type="PROSITE" id="PS50125">
    <property type="entry name" value="GUANYLATE_CYCLASE_2"/>
    <property type="match status" value="1"/>
</dbReference>
<dbReference type="InterPro" id="IPR011990">
    <property type="entry name" value="TPR-like_helical_dom_sf"/>
</dbReference>
<reference evidence="3" key="1">
    <citation type="submission" date="2018-05" db="EMBL/GenBank/DDBJ databases">
        <authorList>
            <person name="Lanie J.A."/>
            <person name="Ng W.-L."/>
            <person name="Kazmierczak K.M."/>
            <person name="Andrzejewski T.M."/>
            <person name="Davidsen T.M."/>
            <person name="Wayne K.J."/>
            <person name="Tettelin H."/>
            <person name="Glass J.I."/>
            <person name="Rusch D."/>
            <person name="Podicherti R."/>
            <person name="Tsui H.-C.T."/>
            <person name="Winkler M.E."/>
        </authorList>
    </citation>
    <scope>NUCLEOTIDE SEQUENCE</scope>
</reference>
<dbReference type="AlphaFoldDB" id="A0A381XE37"/>
<organism evidence="3">
    <name type="scientific">marine metagenome</name>
    <dbReference type="NCBI Taxonomy" id="408172"/>
    <lineage>
        <taxon>unclassified sequences</taxon>
        <taxon>metagenomes</taxon>
        <taxon>ecological metagenomes</taxon>
    </lineage>
</organism>